<protein>
    <submittedName>
        <fullName evidence="1">Uncharacterized protein</fullName>
    </submittedName>
</protein>
<accession>X1NEM5</accession>
<dbReference type="InterPro" id="IPR022118">
    <property type="entry name" value="Peptidase_C70_AvrRpt2"/>
</dbReference>
<dbReference type="AlphaFoldDB" id="X1NEM5"/>
<proteinExistence type="predicted"/>
<name>X1NEM5_9ZZZZ</name>
<gene>
    <name evidence="1" type="ORF">S06H3_24537</name>
</gene>
<evidence type="ECO:0000313" key="1">
    <source>
        <dbReference type="EMBL" id="GAI25265.1"/>
    </source>
</evidence>
<sequence>TRENRPEMHYIVVVGLDKSEGVIYVNDPWPGNEPYKEMSLEGFRRLVEALGTELKYLSIGFTRNDVPGKDENRIEEMVKQRSLKKLRGDHAVYDKAPRYRLYGLKGLEAFKDDLAPTKFAGIMRAKAR</sequence>
<organism evidence="1">
    <name type="scientific">marine sediment metagenome</name>
    <dbReference type="NCBI Taxonomy" id="412755"/>
    <lineage>
        <taxon>unclassified sequences</taxon>
        <taxon>metagenomes</taxon>
        <taxon>ecological metagenomes</taxon>
    </lineage>
</organism>
<comment type="caution">
    <text evidence="1">The sequence shown here is derived from an EMBL/GenBank/DDBJ whole genome shotgun (WGS) entry which is preliminary data.</text>
</comment>
<dbReference type="EMBL" id="BARV01013696">
    <property type="protein sequence ID" value="GAI25265.1"/>
    <property type="molecule type" value="Genomic_DNA"/>
</dbReference>
<feature type="non-terminal residue" evidence="1">
    <location>
        <position position="1"/>
    </location>
</feature>
<feature type="non-terminal residue" evidence="1">
    <location>
        <position position="128"/>
    </location>
</feature>
<dbReference type="Pfam" id="PF12385">
    <property type="entry name" value="Peptidase_C70"/>
    <property type="match status" value="1"/>
</dbReference>
<reference evidence="1" key="1">
    <citation type="journal article" date="2014" name="Front. Microbiol.">
        <title>High frequency of phylogenetically diverse reductive dehalogenase-homologous genes in deep subseafloor sedimentary metagenomes.</title>
        <authorList>
            <person name="Kawai M."/>
            <person name="Futagami T."/>
            <person name="Toyoda A."/>
            <person name="Takaki Y."/>
            <person name="Nishi S."/>
            <person name="Hori S."/>
            <person name="Arai W."/>
            <person name="Tsubouchi T."/>
            <person name="Morono Y."/>
            <person name="Uchiyama I."/>
            <person name="Ito T."/>
            <person name="Fujiyama A."/>
            <person name="Inagaki F."/>
            <person name="Takami H."/>
        </authorList>
    </citation>
    <scope>NUCLEOTIDE SEQUENCE</scope>
    <source>
        <strain evidence="1">Expedition CK06-06</strain>
    </source>
</reference>